<dbReference type="InterPro" id="IPR000352">
    <property type="entry name" value="Pep_chain_release_fac_I"/>
</dbReference>
<dbReference type="GO" id="GO:0043022">
    <property type="term" value="F:ribosome binding"/>
    <property type="evidence" value="ECO:0007669"/>
    <property type="project" value="TreeGrafter"/>
</dbReference>
<dbReference type="SUPFAM" id="SSF75620">
    <property type="entry name" value="Release factor"/>
    <property type="match status" value="1"/>
</dbReference>
<evidence type="ECO:0000256" key="2">
    <source>
        <dbReference type="SAM" id="MobiDB-lite"/>
    </source>
</evidence>
<keyword evidence="4" id="KW-0378">Hydrolase</keyword>
<sequence>MSDFGDLRVSDSLTVPAWELSEAFVRASGPGGQHVNKVSTAVQLTWQVEASSLPAEVKARFVKLFGSRMTNDGRLILEASSHRSQVLNREAARKRLAEMILKASHKPKRRIRTKPTKGSIRRRIAAKKHRGEIKSLRGNVDRTDD</sequence>
<dbReference type="GO" id="GO:0004045">
    <property type="term" value="F:peptidyl-tRNA hydrolase activity"/>
    <property type="evidence" value="ECO:0007669"/>
    <property type="project" value="TreeGrafter"/>
</dbReference>
<dbReference type="AlphaFoldDB" id="A0A069E720"/>
<evidence type="ECO:0000313" key="5">
    <source>
        <dbReference type="Proteomes" id="UP000027446"/>
    </source>
</evidence>
<comment type="similarity">
    <text evidence="1">Belongs to the prokaryotic/mitochondrial release factor family.</text>
</comment>
<feature type="compositionally biased region" description="Basic and acidic residues" evidence="2">
    <location>
        <begin position="132"/>
        <end position="145"/>
    </location>
</feature>
<reference evidence="4 5" key="1">
    <citation type="journal article" date="2014" name="Antonie Van Leeuwenhoek">
        <title>Hyphomonas beringensis sp. nov. and Hyphomonas chukchiensis sp. nov., isolated from surface seawater of the Bering Sea and Chukchi Sea.</title>
        <authorList>
            <person name="Li C."/>
            <person name="Lai Q."/>
            <person name="Li G."/>
            <person name="Dong C."/>
            <person name="Wang J."/>
            <person name="Liao Y."/>
            <person name="Shao Z."/>
        </authorList>
    </citation>
    <scope>NUCLEOTIDE SEQUENCE [LARGE SCALE GENOMIC DNA]</scope>
    <source>
        <strain evidence="4 5">MHS-3</strain>
    </source>
</reference>
<feature type="region of interest" description="Disordered" evidence="2">
    <location>
        <begin position="106"/>
        <end position="145"/>
    </location>
</feature>
<evidence type="ECO:0000259" key="3">
    <source>
        <dbReference type="PROSITE" id="PS00745"/>
    </source>
</evidence>
<dbReference type="Gene3D" id="3.30.160.20">
    <property type="match status" value="1"/>
</dbReference>
<gene>
    <name evidence="4" type="ORF">HAD_08665</name>
</gene>
<dbReference type="eggNOG" id="COG1186">
    <property type="taxonomic scope" value="Bacteria"/>
</dbReference>
<dbReference type="RefSeq" id="WP_035570543.1">
    <property type="nucleotide sequence ID" value="NZ_ARYH01000001.1"/>
</dbReference>
<dbReference type="PATRIC" id="fig|1280949.3.peg.1769"/>
<dbReference type="OrthoDB" id="9815709at2"/>
<dbReference type="PANTHER" id="PTHR47814">
    <property type="entry name" value="PEPTIDYL-TRNA HYDROLASE ARFB"/>
    <property type="match status" value="1"/>
</dbReference>
<feature type="compositionally biased region" description="Basic residues" evidence="2">
    <location>
        <begin position="106"/>
        <end position="131"/>
    </location>
</feature>
<organism evidence="4 5">
    <name type="scientific">Hyphomonas adhaerens MHS-3</name>
    <dbReference type="NCBI Taxonomy" id="1280949"/>
    <lineage>
        <taxon>Bacteria</taxon>
        <taxon>Pseudomonadati</taxon>
        <taxon>Pseudomonadota</taxon>
        <taxon>Alphaproteobacteria</taxon>
        <taxon>Hyphomonadales</taxon>
        <taxon>Hyphomonadaceae</taxon>
        <taxon>Hyphomonas</taxon>
    </lineage>
</organism>
<evidence type="ECO:0000313" key="4">
    <source>
        <dbReference type="EMBL" id="KCZ85744.1"/>
    </source>
</evidence>
<dbReference type="Proteomes" id="UP000027446">
    <property type="component" value="Unassembled WGS sequence"/>
</dbReference>
<keyword evidence="5" id="KW-1185">Reference proteome</keyword>
<dbReference type="NCBIfam" id="NF006718">
    <property type="entry name" value="PRK09256.1"/>
    <property type="match status" value="1"/>
</dbReference>
<dbReference type="GO" id="GO:0003747">
    <property type="term" value="F:translation release factor activity"/>
    <property type="evidence" value="ECO:0007669"/>
    <property type="project" value="InterPro"/>
</dbReference>
<feature type="domain" description="Prokaryotic-type class I peptide chain release factors" evidence="3">
    <location>
        <begin position="26"/>
        <end position="42"/>
    </location>
</feature>
<protein>
    <submittedName>
        <fullName evidence="4">Peptidyl-tRNA hydrolase domain-containing protein</fullName>
    </submittedName>
</protein>
<dbReference type="Pfam" id="PF00472">
    <property type="entry name" value="RF-1"/>
    <property type="match status" value="1"/>
</dbReference>
<dbReference type="PANTHER" id="PTHR47814:SF1">
    <property type="entry name" value="PEPTIDYL-TRNA HYDROLASE ARFB"/>
    <property type="match status" value="1"/>
</dbReference>
<comment type="caution">
    <text evidence="4">The sequence shown here is derived from an EMBL/GenBank/DDBJ whole genome shotgun (WGS) entry which is preliminary data.</text>
</comment>
<dbReference type="STRING" id="1280949.HAD_08665"/>
<dbReference type="PROSITE" id="PS00745">
    <property type="entry name" value="RF_PROK_I"/>
    <property type="match status" value="1"/>
</dbReference>
<accession>A0A069E720</accession>
<proteinExistence type="inferred from homology"/>
<evidence type="ECO:0000256" key="1">
    <source>
        <dbReference type="ARBA" id="ARBA00010835"/>
    </source>
</evidence>
<dbReference type="GO" id="GO:0072344">
    <property type="term" value="P:rescue of stalled ribosome"/>
    <property type="evidence" value="ECO:0007669"/>
    <property type="project" value="TreeGrafter"/>
</dbReference>
<dbReference type="InterPro" id="IPR045853">
    <property type="entry name" value="Pep_chain_release_fac_I_sf"/>
</dbReference>
<name>A0A069E720_9PROT</name>
<dbReference type="EMBL" id="ARYH01000001">
    <property type="protein sequence ID" value="KCZ85744.1"/>
    <property type="molecule type" value="Genomic_DNA"/>
</dbReference>